<proteinExistence type="predicted"/>
<feature type="compositionally biased region" description="Polar residues" evidence="1">
    <location>
        <begin position="19"/>
        <end position="29"/>
    </location>
</feature>
<evidence type="ECO:0000313" key="3">
    <source>
        <dbReference type="Proteomes" id="UP000663836"/>
    </source>
</evidence>
<reference evidence="2" key="1">
    <citation type="submission" date="2021-02" db="EMBL/GenBank/DDBJ databases">
        <authorList>
            <person name="Nowell W R."/>
        </authorList>
    </citation>
    <scope>NUCLEOTIDE SEQUENCE</scope>
</reference>
<protein>
    <submittedName>
        <fullName evidence="2">Uncharacterized protein</fullName>
    </submittedName>
</protein>
<feature type="compositionally biased region" description="Polar residues" evidence="1">
    <location>
        <begin position="1"/>
        <end position="12"/>
    </location>
</feature>
<feature type="non-terminal residue" evidence="2">
    <location>
        <position position="53"/>
    </location>
</feature>
<evidence type="ECO:0000313" key="2">
    <source>
        <dbReference type="EMBL" id="CAF4109481.1"/>
    </source>
</evidence>
<name>A0A819VIT0_9BILA</name>
<sequence length="53" mass="5722">MTTPSKSNGTPSKQRRTPAKQTPGSTQRTPAKHRHPLTALQEDEPITSPTPSS</sequence>
<gene>
    <name evidence="2" type="ORF">JBS370_LOCUS32127</name>
</gene>
<evidence type="ECO:0000256" key="1">
    <source>
        <dbReference type="SAM" id="MobiDB-lite"/>
    </source>
</evidence>
<dbReference type="Proteomes" id="UP000663836">
    <property type="component" value="Unassembled WGS sequence"/>
</dbReference>
<dbReference type="EMBL" id="CAJOBD010008307">
    <property type="protein sequence ID" value="CAF4109481.1"/>
    <property type="molecule type" value="Genomic_DNA"/>
</dbReference>
<feature type="region of interest" description="Disordered" evidence="1">
    <location>
        <begin position="1"/>
        <end position="53"/>
    </location>
</feature>
<accession>A0A819VIT0</accession>
<dbReference type="AlphaFoldDB" id="A0A819VIT0"/>
<comment type="caution">
    <text evidence="2">The sequence shown here is derived from an EMBL/GenBank/DDBJ whole genome shotgun (WGS) entry which is preliminary data.</text>
</comment>
<organism evidence="2 3">
    <name type="scientific">Rotaria sordida</name>
    <dbReference type="NCBI Taxonomy" id="392033"/>
    <lineage>
        <taxon>Eukaryota</taxon>
        <taxon>Metazoa</taxon>
        <taxon>Spiralia</taxon>
        <taxon>Gnathifera</taxon>
        <taxon>Rotifera</taxon>
        <taxon>Eurotatoria</taxon>
        <taxon>Bdelloidea</taxon>
        <taxon>Philodinida</taxon>
        <taxon>Philodinidae</taxon>
        <taxon>Rotaria</taxon>
    </lineage>
</organism>